<evidence type="ECO:0000259" key="2">
    <source>
        <dbReference type="Pfam" id="PF20434"/>
    </source>
</evidence>
<dbReference type="InterPro" id="IPR029058">
    <property type="entry name" value="AB_hydrolase_fold"/>
</dbReference>
<dbReference type="OrthoDB" id="19653at2759"/>
<dbReference type="SUPFAM" id="SSF53474">
    <property type="entry name" value="alpha/beta-Hydrolases"/>
    <property type="match status" value="1"/>
</dbReference>
<dbReference type="Pfam" id="PF20434">
    <property type="entry name" value="BD-FAE"/>
    <property type="match status" value="1"/>
</dbReference>
<dbReference type="EMBL" id="KZ613939">
    <property type="protein sequence ID" value="PMD46720.1"/>
    <property type="molecule type" value="Genomic_DNA"/>
</dbReference>
<proteinExistence type="predicted"/>
<keyword evidence="4" id="KW-1185">Reference proteome</keyword>
<evidence type="ECO:0000313" key="3">
    <source>
        <dbReference type="EMBL" id="PMD46720.1"/>
    </source>
</evidence>
<dbReference type="GO" id="GO:0016787">
    <property type="term" value="F:hydrolase activity"/>
    <property type="evidence" value="ECO:0007669"/>
    <property type="project" value="UniProtKB-KW"/>
</dbReference>
<dbReference type="Proteomes" id="UP000235786">
    <property type="component" value="Unassembled WGS sequence"/>
</dbReference>
<dbReference type="Gene3D" id="3.40.50.1820">
    <property type="entry name" value="alpha/beta hydrolase"/>
    <property type="match status" value="1"/>
</dbReference>
<feature type="domain" description="BD-FAE-like" evidence="2">
    <location>
        <begin position="70"/>
        <end position="182"/>
    </location>
</feature>
<dbReference type="AlphaFoldDB" id="A0A2J6S7H7"/>
<accession>A0A2J6S7H7</accession>
<dbReference type="STRING" id="1149755.A0A2J6S7H7"/>
<dbReference type="PANTHER" id="PTHR48081:SF3">
    <property type="entry name" value="ALPHA_BETA HYDROLASE FOLD-3 DOMAIN-CONTAINING PROTEIN"/>
    <property type="match status" value="1"/>
</dbReference>
<reference evidence="3 4" key="1">
    <citation type="submission" date="2016-04" db="EMBL/GenBank/DDBJ databases">
        <title>A degradative enzymes factory behind the ericoid mycorrhizal symbiosis.</title>
        <authorList>
            <consortium name="DOE Joint Genome Institute"/>
            <person name="Martino E."/>
            <person name="Morin E."/>
            <person name="Grelet G."/>
            <person name="Kuo A."/>
            <person name="Kohler A."/>
            <person name="Daghino S."/>
            <person name="Barry K."/>
            <person name="Choi C."/>
            <person name="Cichocki N."/>
            <person name="Clum A."/>
            <person name="Copeland A."/>
            <person name="Hainaut M."/>
            <person name="Haridas S."/>
            <person name="Labutti K."/>
            <person name="Lindquist E."/>
            <person name="Lipzen A."/>
            <person name="Khouja H.-R."/>
            <person name="Murat C."/>
            <person name="Ohm R."/>
            <person name="Olson A."/>
            <person name="Spatafora J."/>
            <person name="Veneault-Fourrey C."/>
            <person name="Henrissat B."/>
            <person name="Grigoriev I."/>
            <person name="Martin F."/>
            <person name="Perotto S."/>
        </authorList>
    </citation>
    <scope>NUCLEOTIDE SEQUENCE [LARGE SCALE GENOMIC DNA]</scope>
    <source>
        <strain evidence="3 4">F</strain>
    </source>
</reference>
<sequence length="377" mass="41285">MHAYKYPCPVYPTLAASIAVYKPLKLIKLLQNQPISLLHHYYHSLKEEKKMATKQSHTFKVIGPFTLKVDIYTPSSSSTPPYDPETPIVLWLHGGGFVAADRACLPPHIVQSCLSRNWPLVSADYRKLPQTSGTDVFEDVKDAYRFVVEKVPVLLGGEGRCERVVVMGASAGAYFSLLLGHSVSPRPIAVLTYGGIPSVSVPFFNSSIVMGPPGKPPMQQTQIQAFLDEPASIGSTPNSRAFHPSSLNSDLSRNLEFVMPKDEEGKSGFERMALVLWFIQTNAYPEKALLGIVDKRLGDEGWKDFPGTVLVHGDKDVVVPYELSVELSKVIGPKPAKLFTAKGQNHNFEGPLFLGDPGLAVVEEAWAALDDIVNAKS</sequence>
<evidence type="ECO:0000256" key="1">
    <source>
        <dbReference type="ARBA" id="ARBA00022801"/>
    </source>
</evidence>
<dbReference type="PANTHER" id="PTHR48081">
    <property type="entry name" value="AB HYDROLASE SUPERFAMILY PROTEIN C4A8.06C"/>
    <property type="match status" value="1"/>
</dbReference>
<dbReference type="InterPro" id="IPR049492">
    <property type="entry name" value="BD-FAE-like_dom"/>
</dbReference>
<evidence type="ECO:0000313" key="4">
    <source>
        <dbReference type="Proteomes" id="UP000235786"/>
    </source>
</evidence>
<name>A0A2J6S7H7_HYAVF</name>
<organism evidence="3 4">
    <name type="scientific">Hyaloscypha variabilis (strain UAMH 11265 / GT02V1 / F)</name>
    <name type="common">Meliniomyces variabilis</name>
    <dbReference type="NCBI Taxonomy" id="1149755"/>
    <lineage>
        <taxon>Eukaryota</taxon>
        <taxon>Fungi</taxon>
        <taxon>Dikarya</taxon>
        <taxon>Ascomycota</taxon>
        <taxon>Pezizomycotina</taxon>
        <taxon>Leotiomycetes</taxon>
        <taxon>Helotiales</taxon>
        <taxon>Hyaloscyphaceae</taxon>
        <taxon>Hyaloscypha</taxon>
        <taxon>Hyaloscypha variabilis</taxon>
    </lineage>
</organism>
<dbReference type="InterPro" id="IPR050300">
    <property type="entry name" value="GDXG_lipolytic_enzyme"/>
</dbReference>
<protein>
    <submittedName>
        <fullName evidence="3">Alpha/beta-hydrolase</fullName>
    </submittedName>
</protein>
<gene>
    <name evidence="3" type="ORF">L207DRAFT_219417</name>
</gene>
<keyword evidence="1 3" id="KW-0378">Hydrolase</keyword>